<evidence type="ECO:0000256" key="2">
    <source>
        <dbReference type="ARBA" id="ARBA00022525"/>
    </source>
</evidence>
<dbReference type="Pfam" id="PF17803">
    <property type="entry name" value="Cadherin_4"/>
    <property type="match status" value="1"/>
</dbReference>
<reference evidence="4 5" key="1">
    <citation type="submission" date="2018-06" db="EMBL/GenBank/DDBJ databases">
        <title>Genomic Encyclopedia of Type Strains, Phase III (KMG-III): the genomes of soil and plant-associated and newly described type strains.</title>
        <authorList>
            <person name="Whitman W."/>
        </authorList>
    </citation>
    <scope>NUCLEOTIDE SEQUENCE [LARGE SCALE GENOMIC DNA]</scope>
    <source>
        <strain evidence="4 5">JA737</strain>
    </source>
</reference>
<dbReference type="EMBL" id="QJTK01000015">
    <property type="protein sequence ID" value="PYF07761.1"/>
    <property type="molecule type" value="Genomic_DNA"/>
</dbReference>
<dbReference type="PANTHER" id="PTHR38340:SF1">
    <property type="entry name" value="S-LAYER PROTEIN"/>
    <property type="match status" value="1"/>
</dbReference>
<dbReference type="InterPro" id="IPR001343">
    <property type="entry name" value="Hemolysn_Ca-bd"/>
</dbReference>
<dbReference type="Gene3D" id="2.150.10.10">
    <property type="entry name" value="Serralysin-like metalloprotease, C-terminal"/>
    <property type="match status" value="2"/>
</dbReference>
<dbReference type="InterPro" id="IPR010221">
    <property type="entry name" value="VCBS_dom"/>
</dbReference>
<accession>A0A318TSD4</accession>
<protein>
    <submittedName>
        <fullName evidence="4">Putative secreted protein (Type I secretion substrate)</fullName>
    </submittedName>
</protein>
<evidence type="ECO:0000256" key="1">
    <source>
        <dbReference type="ARBA" id="ARBA00004613"/>
    </source>
</evidence>
<dbReference type="InterPro" id="IPR011049">
    <property type="entry name" value="Serralysin-like_metalloprot_C"/>
</dbReference>
<dbReference type="RefSeq" id="WP_181420907.1">
    <property type="nucleotide sequence ID" value="NZ_QJTK01000015.1"/>
</dbReference>
<dbReference type="SUPFAM" id="SSF51120">
    <property type="entry name" value="beta-Roll"/>
    <property type="match status" value="1"/>
</dbReference>
<feature type="domain" description="RapA2 cadherin-like" evidence="3">
    <location>
        <begin position="233"/>
        <end position="298"/>
    </location>
</feature>
<dbReference type="AlphaFoldDB" id="A0A318TSD4"/>
<dbReference type="GO" id="GO:0005509">
    <property type="term" value="F:calcium ion binding"/>
    <property type="evidence" value="ECO:0007669"/>
    <property type="project" value="InterPro"/>
</dbReference>
<proteinExistence type="predicted"/>
<evidence type="ECO:0000259" key="3">
    <source>
        <dbReference type="Pfam" id="PF17803"/>
    </source>
</evidence>
<dbReference type="Pfam" id="PF17963">
    <property type="entry name" value="Big_9"/>
    <property type="match status" value="1"/>
</dbReference>
<dbReference type="InterPro" id="IPR018511">
    <property type="entry name" value="Hemolysin-typ_Ca-bd_CS"/>
</dbReference>
<dbReference type="GO" id="GO:0005576">
    <property type="term" value="C:extracellular region"/>
    <property type="evidence" value="ECO:0007669"/>
    <property type="project" value="UniProtKB-SubCell"/>
</dbReference>
<dbReference type="Pfam" id="PF00353">
    <property type="entry name" value="HemolysinCabind"/>
    <property type="match status" value="2"/>
</dbReference>
<gene>
    <name evidence="4" type="ORF">C8J30_1155</name>
</gene>
<dbReference type="NCBIfam" id="TIGR01965">
    <property type="entry name" value="VCBS_repeat"/>
    <property type="match status" value="2"/>
</dbReference>
<comment type="subcellular location">
    <subcellularLocation>
        <location evidence="1">Secreted</location>
    </subcellularLocation>
</comment>
<keyword evidence="5" id="KW-1185">Reference proteome</keyword>
<dbReference type="Proteomes" id="UP000247727">
    <property type="component" value="Unassembled WGS sequence"/>
</dbReference>
<organism evidence="4 5">
    <name type="scientific">Rhodobacter viridis</name>
    <dbReference type="NCBI Taxonomy" id="1054202"/>
    <lineage>
        <taxon>Bacteria</taxon>
        <taxon>Pseudomonadati</taxon>
        <taxon>Pseudomonadota</taxon>
        <taxon>Alphaproteobacteria</taxon>
        <taxon>Rhodobacterales</taxon>
        <taxon>Rhodobacter group</taxon>
        <taxon>Rhodobacter</taxon>
    </lineage>
</organism>
<keyword evidence="2" id="KW-0964">Secreted</keyword>
<dbReference type="PRINTS" id="PR00313">
    <property type="entry name" value="CABNDNGRPT"/>
</dbReference>
<sequence>MPTLIDGTAGNDLLTGTSGNDFIRGYAGNDRLVGLAGDDTLDGGAGTNQIDAGDGNDTILIDGSASNGVMRTPATGIDGGAGVDTIQFAGAISSFHIVQIAGGWLQVDDLVNGGRTLAVNVEHLQFTDTDLWLVPQDSAPVVSGDLAISVTEGAGLVTIDALANAHDPEGAALAVTGLSALPEGVSFDPLSHSFTVDGNAGAFDALAAGEQLTLRIDYGVTDGTSVTATSGLITVTGTNDAAQVAGVLAGAVSEDSVLTASGQASVSDADHGQSAFVAETMAGLYGNLTIDADGLWSYALNNRGLAVQSLAQGQIVQDLLTVQSVDGTTSTITIAVSGAADRLIVGTEASDRLTGTKAAEQIFGLGGFDRINGGGGNDTLTGGAGGDTFVFSGHFGHDTITDFDPSAAREVINLSRVTGAHDFADLVAHHMTETGGSTLLAFGDQTITLEGVSMSSLTAADFLF</sequence>
<evidence type="ECO:0000313" key="5">
    <source>
        <dbReference type="Proteomes" id="UP000247727"/>
    </source>
</evidence>
<dbReference type="InterPro" id="IPR040853">
    <property type="entry name" value="RapA2_cadherin-like"/>
</dbReference>
<comment type="caution">
    <text evidence="4">The sequence shown here is derived from an EMBL/GenBank/DDBJ whole genome shotgun (WGS) entry which is preliminary data.</text>
</comment>
<name>A0A318TSD4_9RHOB</name>
<evidence type="ECO:0000313" key="4">
    <source>
        <dbReference type="EMBL" id="PYF07761.1"/>
    </source>
</evidence>
<dbReference type="PANTHER" id="PTHR38340">
    <property type="entry name" value="S-LAYER PROTEIN"/>
    <property type="match status" value="1"/>
</dbReference>
<dbReference type="InterPro" id="IPR050557">
    <property type="entry name" value="RTX_toxin/Mannuronan_C5-epim"/>
</dbReference>
<dbReference type="PROSITE" id="PS00330">
    <property type="entry name" value="HEMOLYSIN_CALCIUM"/>
    <property type="match status" value="1"/>
</dbReference>